<comment type="caution">
    <text evidence="2">The sequence shown here is derived from an EMBL/GenBank/DDBJ whole genome shotgun (WGS) entry which is preliminary data.</text>
</comment>
<feature type="transmembrane region" description="Helical" evidence="1">
    <location>
        <begin position="16"/>
        <end position="35"/>
    </location>
</feature>
<keyword evidence="3" id="KW-1185">Reference proteome</keyword>
<organism evidence="2 3">
    <name type="scientific">Ataeniobius toweri</name>
    <dbReference type="NCBI Taxonomy" id="208326"/>
    <lineage>
        <taxon>Eukaryota</taxon>
        <taxon>Metazoa</taxon>
        <taxon>Chordata</taxon>
        <taxon>Craniata</taxon>
        <taxon>Vertebrata</taxon>
        <taxon>Euteleostomi</taxon>
        <taxon>Actinopterygii</taxon>
        <taxon>Neopterygii</taxon>
        <taxon>Teleostei</taxon>
        <taxon>Neoteleostei</taxon>
        <taxon>Acanthomorphata</taxon>
        <taxon>Ovalentaria</taxon>
        <taxon>Atherinomorphae</taxon>
        <taxon>Cyprinodontiformes</taxon>
        <taxon>Goodeidae</taxon>
        <taxon>Ataeniobius</taxon>
    </lineage>
</organism>
<keyword evidence="1" id="KW-0472">Membrane</keyword>
<reference evidence="2 3" key="1">
    <citation type="submission" date="2021-07" db="EMBL/GenBank/DDBJ databases">
        <authorList>
            <person name="Palmer J.M."/>
        </authorList>
    </citation>
    <scope>NUCLEOTIDE SEQUENCE [LARGE SCALE GENOMIC DNA]</scope>
    <source>
        <strain evidence="2 3">AT_MEX2019</strain>
        <tissue evidence="2">Muscle</tissue>
    </source>
</reference>
<dbReference type="Proteomes" id="UP001345963">
    <property type="component" value="Unassembled WGS sequence"/>
</dbReference>
<accession>A0ABU7BY42</accession>
<gene>
    <name evidence="2" type="ORF">ATANTOWER_010813</name>
</gene>
<keyword evidence="1" id="KW-1133">Transmembrane helix</keyword>
<evidence type="ECO:0000313" key="2">
    <source>
        <dbReference type="EMBL" id="MED6255513.1"/>
    </source>
</evidence>
<dbReference type="EMBL" id="JAHUTI010071216">
    <property type="protein sequence ID" value="MED6255513.1"/>
    <property type="molecule type" value="Genomic_DNA"/>
</dbReference>
<evidence type="ECO:0000256" key="1">
    <source>
        <dbReference type="SAM" id="Phobius"/>
    </source>
</evidence>
<name>A0ABU7BY42_9TELE</name>
<protein>
    <submittedName>
        <fullName evidence="2">Uncharacterized protein</fullName>
    </submittedName>
</protein>
<evidence type="ECO:0000313" key="3">
    <source>
        <dbReference type="Proteomes" id="UP001345963"/>
    </source>
</evidence>
<proteinExistence type="predicted"/>
<sequence length="99" mass="10967">MGVNVRIKKKTKDWSVVCEISVFVRLLLLIFNITLKKRIDLIAGCTVAQLVALLPCSKKVLGSIPSRGSFCMEFACSPRACVGSHQVLWLPPTVQRHVC</sequence>
<keyword evidence="1" id="KW-0812">Transmembrane</keyword>